<dbReference type="Proteomes" id="UP000046393">
    <property type="component" value="Unplaced"/>
</dbReference>
<dbReference type="SMART" id="SM00390">
    <property type="entry name" value="GoLoco"/>
    <property type="match status" value="4"/>
</dbReference>
<evidence type="ECO:0000313" key="1">
    <source>
        <dbReference type="Proteomes" id="UP000046393"/>
    </source>
</evidence>
<dbReference type="InterPro" id="IPR042888">
    <property type="entry name" value="GPSM3"/>
</dbReference>
<dbReference type="Gene3D" id="1.25.40.10">
    <property type="entry name" value="Tetratricopeptide repeat domain"/>
    <property type="match status" value="1"/>
</dbReference>
<dbReference type="InterPro" id="IPR011990">
    <property type="entry name" value="TPR-like_helical_dom_sf"/>
</dbReference>
<evidence type="ECO:0000313" key="2">
    <source>
        <dbReference type="WBParaSite" id="SMUV_0001004501-mRNA-1"/>
    </source>
</evidence>
<dbReference type="PROSITE" id="PS50877">
    <property type="entry name" value="GOLOCO"/>
    <property type="match status" value="3"/>
</dbReference>
<name>A0A0N5AYK1_9BILA</name>
<dbReference type="STRING" id="451379.A0A0N5AYK1"/>
<protein>
    <submittedName>
        <fullName evidence="2">SCHIP-1 domain-containing protein</fullName>
    </submittedName>
</protein>
<dbReference type="PANTHER" id="PTHR47617:SF1">
    <property type="entry name" value="G-PROTEIN-SIGNALING MODULATOR 3"/>
    <property type="match status" value="1"/>
</dbReference>
<dbReference type="Pfam" id="PF02188">
    <property type="entry name" value="GoLoco"/>
    <property type="match status" value="3"/>
</dbReference>
<proteinExistence type="predicted"/>
<dbReference type="WBParaSite" id="SMUV_0001004501-mRNA-1">
    <property type="protein sequence ID" value="SMUV_0001004501-mRNA-1"/>
    <property type="gene ID" value="SMUV_0001004501"/>
</dbReference>
<dbReference type="PANTHER" id="PTHR47617">
    <property type="entry name" value="G-PROTEIN SIGNALING MODULATOR 3"/>
    <property type="match status" value="1"/>
</dbReference>
<dbReference type="GO" id="GO:0030695">
    <property type="term" value="F:GTPase regulator activity"/>
    <property type="evidence" value="ECO:0007669"/>
    <property type="project" value="InterPro"/>
</dbReference>
<dbReference type="InterPro" id="IPR003109">
    <property type="entry name" value="GoLoco_motif"/>
</dbReference>
<keyword evidence="1" id="KW-1185">Reference proteome</keyword>
<sequence length="363" mass="40462">MVLRNSLECLYRINDENINKDTCNLFELDPSADPEPHPLSQLNTSLQSLLRRSDCSDCGLSRRGIGDLSIITNDLEEVSQCENDGIGEDFIELLSRMQCKRINDQRCDPDMLAHLTNRTNGSIRQSDTLTCTGEDGPGDASNITQRARRKFLLFFERFGKRRFRPVVASTPLQRPTSMLRPTTGYSGVGHSYSDGNNDDTFSLGVGSVKSDNFLKDVEKDSCSTISSPVFRVPVDIPRKNHPCCSSTASSDAGNNAVQPSKQEGMLDLIANLQGRRMEEQRAALNGRDGVIDEGLSQRDEIEVFEDAGQLYDLVIRSQGDRLDEQRSELAITQPEEDVSRIVLDMQKGRIEGQRANLEPRNSN</sequence>
<reference evidence="2" key="1">
    <citation type="submission" date="2017-02" db="UniProtKB">
        <authorList>
            <consortium name="WormBaseParasite"/>
        </authorList>
    </citation>
    <scope>IDENTIFICATION</scope>
</reference>
<organism evidence="1 2">
    <name type="scientific">Syphacia muris</name>
    <dbReference type="NCBI Taxonomy" id="451379"/>
    <lineage>
        <taxon>Eukaryota</taxon>
        <taxon>Metazoa</taxon>
        <taxon>Ecdysozoa</taxon>
        <taxon>Nematoda</taxon>
        <taxon>Chromadorea</taxon>
        <taxon>Rhabditida</taxon>
        <taxon>Spirurina</taxon>
        <taxon>Oxyuridomorpha</taxon>
        <taxon>Oxyuroidea</taxon>
        <taxon>Oxyuridae</taxon>
        <taxon>Syphacia</taxon>
    </lineage>
</organism>
<dbReference type="AlphaFoldDB" id="A0A0N5AYK1"/>
<accession>A0A0N5AYK1</accession>